<dbReference type="PANTHER" id="PTHR33747">
    <property type="entry name" value="UPF0225 PROTEIN SCO1677"/>
    <property type="match status" value="1"/>
</dbReference>
<comment type="caution">
    <text evidence="3">The sequence shown here is derived from an EMBL/GenBank/DDBJ whole genome shotgun (WGS) entry which is preliminary data.</text>
</comment>
<dbReference type="InterPro" id="IPR032710">
    <property type="entry name" value="NTF2-like_dom_sf"/>
</dbReference>
<evidence type="ECO:0000256" key="1">
    <source>
        <dbReference type="SAM" id="MobiDB-lite"/>
    </source>
</evidence>
<evidence type="ECO:0000313" key="4">
    <source>
        <dbReference type="Proteomes" id="UP001530377"/>
    </source>
</evidence>
<dbReference type="PANTHER" id="PTHR33747:SF1">
    <property type="entry name" value="ADENYLATE CYCLASE-ASSOCIATED CAP C-TERMINAL DOMAIN-CONTAINING PROTEIN"/>
    <property type="match status" value="1"/>
</dbReference>
<evidence type="ECO:0000313" key="3">
    <source>
        <dbReference type="EMBL" id="KAL3822860.1"/>
    </source>
</evidence>
<dbReference type="Gene3D" id="3.10.450.50">
    <property type="match status" value="1"/>
</dbReference>
<keyword evidence="4" id="KW-1185">Reference proteome</keyword>
<dbReference type="Proteomes" id="UP001530377">
    <property type="component" value="Unassembled WGS sequence"/>
</dbReference>
<evidence type="ECO:0000259" key="2">
    <source>
        <dbReference type="Pfam" id="PF17775"/>
    </source>
</evidence>
<dbReference type="InterPro" id="IPR048469">
    <property type="entry name" value="YchJ-like_M"/>
</dbReference>
<accession>A0ABD3SE89</accession>
<protein>
    <recommendedName>
        <fullName evidence="2">YchJ-like middle NTF2-like domain-containing protein</fullName>
    </recommendedName>
</protein>
<feature type="domain" description="YchJ-like middle NTF2-like" evidence="2">
    <location>
        <begin position="148"/>
        <end position="259"/>
    </location>
</feature>
<feature type="compositionally biased region" description="Low complexity" evidence="1">
    <location>
        <begin position="97"/>
        <end position="112"/>
    </location>
</feature>
<dbReference type="SUPFAM" id="SSF54427">
    <property type="entry name" value="NTF2-like"/>
    <property type="match status" value="1"/>
</dbReference>
<name>A0ABD3SE89_9STRA</name>
<organism evidence="3 4">
    <name type="scientific">Cyclostephanos tholiformis</name>
    <dbReference type="NCBI Taxonomy" id="382380"/>
    <lineage>
        <taxon>Eukaryota</taxon>
        <taxon>Sar</taxon>
        <taxon>Stramenopiles</taxon>
        <taxon>Ochrophyta</taxon>
        <taxon>Bacillariophyta</taxon>
        <taxon>Coscinodiscophyceae</taxon>
        <taxon>Thalassiosirophycidae</taxon>
        <taxon>Stephanodiscales</taxon>
        <taxon>Stephanodiscaceae</taxon>
        <taxon>Cyclostephanos</taxon>
    </lineage>
</organism>
<dbReference type="Pfam" id="PF17775">
    <property type="entry name" value="YchJ_M-like"/>
    <property type="match status" value="1"/>
</dbReference>
<dbReference type="AlphaFoldDB" id="A0ABD3SE89"/>
<sequence length="314" mass="35305">MTILYALRVGDVSYELSQGGIRRLVIGWFWYGGSKPLNHAYSRVHDGVDDVRPVGELGLSRAFNSSTPQVSIFTPQDPTIDFRQLILLHAKKTSKQKNNSATKSKWKSSSTSGFGGAATEDCPCGSGFGYMKCCGKLHKDPSAYAYATAGQVVRARYSAYAKRDVDFIVGSTHPLNKNFMSDIEHWKETIRTNCYDNFELTNCEIVDESYEGEGETEIAKVKFVAKMTQVDSREKTAFMETSLFERAGKHIANGAWLYKEVIVYVLRFFVLNFYKIFSFHLRTILLYVQGVIETAPGMPEPKNEEAEEVKVTSL</sequence>
<reference evidence="3 4" key="1">
    <citation type="submission" date="2024-10" db="EMBL/GenBank/DDBJ databases">
        <title>Updated reference genomes for cyclostephanoid diatoms.</title>
        <authorList>
            <person name="Roberts W.R."/>
            <person name="Alverson A.J."/>
        </authorList>
    </citation>
    <scope>NUCLEOTIDE SEQUENCE [LARGE SCALE GENOMIC DNA]</scope>
    <source>
        <strain evidence="3 4">AJA228-03</strain>
    </source>
</reference>
<feature type="region of interest" description="Disordered" evidence="1">
    <location>
        <begin position="96"/>
        <end position="116"/>
    </location>
</feature>
<gene>
    <name evidence="3" type="ORF">ACHAXA_006224</name>
</gene>
<dbReference type="EMBL" id="JALLPB020000052">
    <property type="protein sequence ID" value="KAL3822860.1"/>
    <property type="molecule type" value="Genomic_DNA"/>
</dbReference>
<proteinExistence type="predicted"/>